<dbReference type="STRING" id="414703.SAMN04488125_101356"/>
<accession>A0A1I3YVA1</accession>
<evidence type="ECO:0000313" key="1">
    <source>
        <dbReference type="EMBL" id="SFK35126.1"/>
    </source>
</evidence>
<gene>
    <name evidence="1" type="ORF">SAMN04488125_101356</name>
</gene>
<keyword evidence="2" id="KW-1185">Reference proteome</keyword>
<name>A0A1I3YVA1_9HYPH</name>
<dbReference type="GO" id="GO:0015035">
    <property type="term" value="F:protein-disulfide reductase activity"/>
    <property type="evidence" value="ECO:0007669"/>
    <property type="project" value="InterPro"/>
</dbReference>
<dbReference type="RefSeq" id="WP_091941316.1">
    <property type="nucleotide sequence ID" value="NZ_FOSV01000001.1"/>
</dbReference>
<reference evidence="2" key="1">
    <citation type="submission" date="2016-10" db="EMBL/GenBank/DDBJ databases">
        <authorList>
            <person name="Varghese N."/>
            <person name="Submissions S."/>
        </authorList>
    </citation>
    <scope>NUCLEOTIDE SEQUENCE [LARGE SCALE GENOMIC DNA]</scope>
    <source>
        <strain evidence="2">CGMCC 1.6474</strain>
    </source>
</reference>
<dbReference type="Proteomes" id="UP000198804">
    <property type="component" value="Unassembled WGS sequence"/>
</dbReference>
<sequence>MTTPRPTPDSADLTVYYDGSCPLCRAEIDHYRKTRGAERLAFVDVAGEGAAALGPDLDRDRALARFHVRGRDGRLTDGAAAFARIWLALPGWRWLGRLLSVRVFGRRPLLVPAEAAYRLSLPLRPFLARTLRRLRLI</sequence>
<evidence type="ECO:0000313" key="2">
    <source>
        <dbReference type="Proteomes" id="UP000198804"/>
    </source>
</evidence>
<dbReference type="InterPro" id="IPR007263">
    <property type="entry name" value="DCC1-like"/>
</dbReference>
<organism evidence="1 2">
    <name type="scientific">Methylorubrum salsuginis</name>
    <dbReference type="NCBI Taxonomy" id="414703"/>
    <lineage>
        <taxon>Bacteria</taxon>
        <taxon>Pseudomonadati</taxon>
        <taxon>Pseudomonadota</taxon>
        <taxon>Alphaproteobacteria</taxon>
        <taxon>Hyphomicrobiales</taxon>
        <taxon>Methylobacteriaceae</taxon>
        <taxon>Methylorubrum</taxon>
    </lineage>
</organism>
<dbReference type="PANTHER" id="PTHR34290">
    <property type="entry name" value="SI:CH73-390P7.2"/>
    <property type="match status" value="1"/>
</dbReference>
<dbReference type="OrthoDB" id="9801773at2"/>
<dbReference type="InterPro" id="IPR044691">
    <property type="entry name" value="DCC1_Trx"/>
</dbReference>
<dbReference type="PANTHER" id="PTHR34290:SF2">
    <property type="entry name" value="OS04G0668800 PROTEIN"/>
    <property type="match status" value="1"/>
</dbReference>
<dbReference type="Pfam" id="PF04134">
    <property type="entry name" value="DCC1-like"/>
    <property type="match status" value="1"/>
</dbReference>
<dbReference type="EMBL" id="FOSV01000001">
    <property type="protein sequence ID" value="SFK35126.1"/>
    <property type="molecule type" value="Genomic_DNA"/>
</dbReference>
<proteinExistence type="predicted"/>
<protein>
    <submittedName>
        <fullName evidence="1">Predicted thiol-disulfide oxidoreductase YuxK, DCC family</fullName>
    </submittedName>
</protein>
<dbReference type="AlphaFoldDB" id="A0A1I3YVA1"/>